<proteinExistence type="predicted"/>
<feature type="region of interest" description="Disordered" evidence="1">
    <location>
        <begin position="1"/>
        <end position="27"/>
    </location>
</feature>
<dbReference type="EMBL" id="HBHT01001151">
    <property type="protein sequence ID" value="CAD9940807.1"/>
    <property type="molecule type" value="Transcribed_RNA"/>
</dbReference>
<name>A0A7S2V866_9STRA</name>
<evidence type="ECO:0000313" key="2">
    <source>
        <dbReference type="EMBL" id="CAD9940807.1"/>
    </source>
</evidence>
<accession>A0A7S2V866</accession>
<organism evidence="2">
    <name type="scientific">Entomoneis paludosa</name>
    <dbReference type="NCBI Taxonomy" id="265537"/>
    <lineage>
        <taxon>Eukaryota</taxon>
        <taxon>Sar</taxon>
        <taxon>Stramenopiles</taxon>
        <taxon>Ochrophyta</taxon>
        <taxon>Bacillariophyta</taxon>
        <taxon>Bacillariophyceae</taxon>
        <taxon>Bacillariophycidae</taxon>
        <taxon>Entomoneidaceae</taxon>
        <taxon>Entomoneis</taxon>
    </lineage>
</organism>
<dbReference type="AlphaFoldDB" id="A0A7S2V866"/>
<sequence>MPDEEPGDDTADSQATTSSPVYGPGSYQEDLLDSVLLRNAQYPGHWDAAKESLWTILPDTSSTASKSKPTVSTTATEGAGDLLWLSELKESIDAVAGSDTTAATTTTASSSGLSEQDLLATIGASSPDASSKKKTPKTPAAKKPSGKEAASTPGDAAAFFESLLK</sequence>
<feature type="compositionally biased region" description="Acidic residues" evidence="1">
    <location>
        <begin position="1"/>
        <end position="11"/>
    </location>
</feature>
<feature type="region of interest" description="Disordered" evidence="1">
    <location>
        <begin position="96"/>
        <end position="154"/>
    </location>
</feature>
<reference evidence="2" key="1">
    <citation type="submission" date="2021-01" db="EMBL/GenBank/DDBJ databases">
        <authorList>
            <person name="Corre E."/>
            <person name="Pelletier E."/>
            <person name="Niang G."/>
            <person name="Scheremetjew M."/>
            <person name="Finn R."/>
            <person name="Kale V."/>
            <person name="Holt S."/>
            <person name="Cochrane G."/>
            <person name="Meng A."/>
            <person name="Brown T."/>
            <person name="Cohen L."/>
        </authorList>
    </citation>
    <scope>NUCLEOTIDE SEQUENCE</scope>
    <source>
        <strain evidence="2">CCMP125</strain>
    </source>
</reference>
<protein>
    <submittedName>
        <fullName evidence="2">Uncharacterized protein</fullName>
    </submittedName>
</protein>
<evidence type="ECO:0000256" key="1">
    <source>
        <dbReference type="SAM" id="MobiDB-lite"/>
    </source>
</evidence>
<feature type="compositionally biased region" description="Low complexity" evidence="1">
    <location>
        <begin position="100"/>
        <end position="111"/>
    </location>
</feature>
<gene>
    <name evidence="2" type="ORF">APAL1065_LOCUS726</name>
</gene>